<dbReference type="Proteomes" id="UP000663827">
    <property type="component" value="Unassembled WGS sequence"/>
</dbReference>
<dbReference type="AlphaFoldDB" id="A0A8H3HXS9"/>
<evidence type="ECO:0000256" key="7">
    <source>
        <dbReference type="ARBA" id="ARBA00023180"/>
    </source>
</evidence>
<proteinExistence type="inferred from homology"/>
<dbReference type="InterPro" id="IPR055235">
    <property type="entry name" value="ASD1_cat"/>
</dbReference>
<dbReference type="Pfam" id="PF02018">
    <property type="entry name" value="CBM_4_9"/>
    <property type="match status" value="1"/>
</dbReference>
<evidence type="ECO:0000259" key="9">
    <source>
        <dbReference type="SMART" id="SM00813"/>
    </source>
</evidence>
<keyword evidence="7" id="KW-0325">Glycoprotein</keyword>
<dbReference type="SUPFAM" id="SSF51011">
    <property type="entry name" value="Glycosyl hydrolase domain"/>
    <property type="match status" value="1"/>
</dbReference>
<comment type="similarity">
    <text evidence="3">Belongs to the glycosyl hydrolase 51 family.</text>
</comment>
<gene>
    <name evidence="10" type="ORF">RDB_LOCUS29938</name>
</gene>
<protein>
    <recommendedName>
        <fullName evidence="4">non-reducing end alpha-L-arabinofuranosidase</fullName>
        <ecNumber evidence="4">3.2.1.55</ecNumber>
    </recommendedName>
</protein>
<dbReference type="SMART" id="SM00813">
    <property type="entry name" value="Alpha-L-AF_C"/>
    <property type="match status" value="1"/>
</dbReference>
<dbReference type="InterPro" id="IPR003305">
    <property type="entry name" value="CenC_carb-bd"/>
</dbReference>
<dbReference type="Gene3D" id="2.60.120.260">
    <property type="entry name" value="Galactose-binding domain-like"/>
    <property type="match status" value="1"/>
</dbReference>
<evidence type="ECO:0000256" key="5">
    <source>
        <dbReference type="ARBA" id="ARBA00022729"/>
    </source>
</evidence>
<dbReference type="InterPro" id="IPR051563">
    <property type="entry name" value="Glycosyl_Hydrolase_51"/>
</dbReference>
<dbReference type="GO" id="GO:0046556">
    <property type="term" value="F:alpha-L-arabinofuranosidase activity"/>
    <property type="evidence" value="ECO:0007669"/>
    <property type="project" value="UniProtKB-EC"/>
</dbReference>
<evidence type="ECO:0000256" key="3">
    <source>
        <dbReference type="ARBA" id="ARBA00007186"/>
    </source>
</evidence>
<feature type="chain" id="PRO_5034092337" description="non-reducing end alpha-L-arabinofuranosidase" evidence="8">
    <location>
        <begin position="17"/>
        <end position="669"/>
    </location>
</feature>
<comment type="pathway">
    <text evidence="2">Glycan metabolism; L-arabinan degradation.</text>
</comment>
<dbReference type="PANTHER" id="PTHR31776:SF0">
    <property type="entry name" value="ALPHA-L-ARABINOFURANOSIDASE 1"/>
    <property type="match status" value="1"/>
</dbReference>
<dbReference type="GO" id="GO:0031222">
    <property type="term" value="P:arabinan catabolic process"/>
    <property type="evidence" value="ECO:0007669"/>
    <property type="project" value="UniProtKB-UniPathway"/>
</dbReference>
<reference evidence="10" key="1">
    <citation type="submission" date="2021-01" db="EMBL/GenBank/DDBJ databases">
        <authorList>
            <person name="Kaushik A."/>
        </authorList>
    </citation>
    <scope>NUCLEOTIDE SEQUENCE</scope>
    <source>
        <strain evidence="10">AG5</strain>
    </source>
</reference>
<feature type="domain" description="Alpha-L-arabinofuranosidase C-terminal" evidence="9">
    <location>
        <begin position="479"/>
        <end position="660"/>
    </location>
</feature>
<evidence type="ECO:0000256" key="4">
    <source>
        <dbReference type="ARBA" id="ARBA00012670"/>
    </source>
</evidence>
<dbReference type="EC" id="3.2.1.55" evidence="4"/>
<organism evidence="10 11">
    <name type="scientific">Rhizoctonia solani</name>
    <dbReference type="NCBI Taxonomy" id="456999"/>
    <lineage>
        <taxon>Eukaryota</taxon>
        <taxon>Fungi</taxon>
        <taxon>Dikarya</taxon>
        <taxon>Basidiomycota</taxon>
        <taxon>Agaricomycotina</taxon>
        <taxon>Agaricomycetes</taxon>
        <taxon>Cantharellales</taxon>
        <taxon>Ceratobasidiaceae</taxon>
        <taxon>Rhizoctonia</taxon>
    </lineage>
</organism>
<comment type="caution">
    <text evidence="10">The sequence shown here is derived from an EMBL/GenBank/DDBJ whole genome shotgun (WGS) entry which is preliminary data.</text>
</comment>
<evidence type="ECO:0000313" key="11">
    <source>
        <dbReference type="Proteomes" id="UP000663827"/>
    </source>
</evidence>
<dbReference type="Gene3D" id="2.60.40.1180">
    <property type="entry name" value="Golgi alpha-mannosidase II"/>
    <property type="match status" value="1"/>
</dbReference>
<evidence type="ECO:0000313" key="10">
    <source>
        <dbReference type="EMBL" id="CAE7088521.1"/>
    </source>
</evidence>
<dbReference type="Gene3D" id="3.20.20.80">
    <property type="entry name" value="Glycosidases"/>
    <property type="match status" value="2"/>
</dbReference>
<dbReference type="InterPro" id="IPR013780">
    <property type="entry name" value="Glyco_hydro_b"/>
</dbReference>
<evidence type="ECO:0000256" key="8">
    <source>
        <dbReference type="SAM" id="SignalP"/>
    </source>
</evidence>
<accession>A0A8H3HXS9</accession>
<sequence>MRIIALTFALAVSANALVARQSVANTLTISTNGSVASSPLLYGYMYEDINHSGDGGLYAELLQNRAFQGQTPGTSGALYAWHTVGSASIAVVSNTAPVSSALPNSLSLTVGAGASGAVGFSNEGYWGIGITEGVTYNASFYAKLPTESAFTAQDNVTVQLLSASGEVLASEAVQGLSESWQQFSVRLTAKKTPESAANRFAVTVDSANKSRQVIYFTLLSLFPPTWNDRPNGLRKDIVQALADAKPSFFRFPGGNNLEGEVVKDFWNWTKTIGPLTNRPGRFGDWTYWNTDGLGLMEYLLLCEDLGMELIMGVYAGYSILGETVPENQLQPYIDLAISQIEFVMGDAETNEWAALRAKYGHPEPFKLEYVEIGNEAALRAKYGHPEPFKLEYVEIGNEDLYRTAPQSYLAYRWAAFVNAISAKYPQLKLISTTNYGAALNPTPKYVDIHHYERPSYFINRYNMYDDRTVYPHTVQIFEGEYAVIRNNTSSARLEYPTLEAAVAEATFMAGMEKNSDLVFAAAYAPVLQHVNGTQWAPDLIAYDAYNIIKSPSYWVQHMFSVNRGDTILSVQSTAKVNPIYWVASKTKTSAYVKLTNILNTTTTLGFNFPDLNIASDASATVLTNSNYYVVNTPANPNAIVPKEVSFTAGKSFTFDVPGQSVVVLKLSLK</sequence>
<feature type="signal peptide" evidence="8">
    <location>
        <begin position="1"/>
        <end position="16"/>
    </location>
</feature>
<keyword evidence="6" id="KW-0378">Hydrolase</keyword>
<dbReference type="Pfam" id="PF22848">
    <property type="entry name" value="ASD1_dom"/>
    <property type="match status" value="1"/>
</dbReference>
<comment type="catalytic activity">
    <reaction evidence="1">
        <text>Hydrolysis of terminal non-reducing alpha-L-arabinofuranoside residues in alpha-L-arabinosides.</text>
        <dbReference type="EC" id="3.2.1.55"/>
    </reaction>
</comment>
<dbReference type="PANTHER" id="PTHR31776">
    <property type="entry name" value="ALPHA-L-ARABINOFURANOSIDASE 1"/>
    <property type="match status" value="1"/>
</dbReference>
<keyword evidence="5 8" id="KW-0732">Signal</keyword>
<dbReference type="InterPro" id="IPR010720">
    <property type="entry name" value="Alpha-L-AF_C"/>
</dbReference>
<dbReference type="EMBL" id="CAJNJQ010000601">
    <property type="protein sequence ID" value="CAE7088521.1"/>
    <property type="molecule type" value="Genomic_DNA"/>
</dbReference>
<evidence type="ECO:0000256" key="2">
    <source>
        <dbReference type="ARBA" id="ARBA00004834"/>
    </source>
</evidence>
<evidence type="ECO:0000256" key="6">
    <source>
        <dbReference type="ARBA" id="ARBA00022801"/>
    </source>
</evidence>
<dbReference type="GO" id="GO:0046373">
    <property type="term" value="P:L-arabinose metabolic process"/>
    <property type="evidence" value="ECO:0007669"/>
    <property type="project" value="InterPro"/>
</dbReference>
<dbReference type="UniPathway" id="UPA00667"/>
<dbReference type="SUPFAM" id="SSF51445">
    <property type="entry name" value="(Trans)glycosidases"/>
    <property type="match status" value="2"/>
</dbReference>
<dbReference type="InterPro" id="IPR017853">
    <property type="entry name" value="GH"/>
</dbReference>
<name>A0A8H3HXS9_9AGAM</name>
<dbReference type="Pfam" id="PF06964">
    <property type="entry name" value="Alpha-L-AF_C"/>
    <property type="match status" value="1"/>
</dbReference>
<evidence type="ECO:0000256" key="1">
    <source>
        <dbReference type="ARBA" id="ARBA00001462"/>
    </source>
</evidence>